<dbReference type="GO" id="GO:0006412">
    <property type="term" value="P:translation"/>
    <property type="evidence" value="ECO:0007669"/>
    <property type="project" value="InterPro"/>
</dbReference>
<sequence length="139" mass="15865">MGWSSWCQDGQVHETRDGGAGPGQTLLQTQSIDDGTSNCPYSHTLVVGIDHYPHKVTAAMGKKKITKRSKIKSFVKAGNYKQLHAHKVLCGYPLGQNCHQQDIFRDPTLQRKAQREAKVKFEERYETSKNKRFFQKPQF</sequence>
<dbReference type="InterPro" id="IPR001141">
    <property type="entry name" value="Ribosomal_eL27"/>
</dbReference>
<organism evidence="2 3">
    <name type="scientific">Gulo gulo</name>
    <name type="common">Wolverine</name>
    <name type="synonym">Gluton</name>
    <dbReference type="NCBI Taxonomy" id="48420"/>
    <lineage>
        <taxon>Eukaryota</taxon>
        <taxon>Metazoa</taxon>
        <taxon>Chordata</taxon>
        <taxon>Craniata</taxon>
        <taxon>Vertebrata</taxon>
        <taxon>Euteleostomi</taxon>
        <taxon>Mammalia</taxon>
        <taxon>Eutheria</taxon>
        <taxon>Laurasiatheria</taxon>
        <taxon>Carnivora</taxon>
        <taxon>Caniformia</taxon>
        <taxon>Musteloidea</taxon>
        <taxon>Mustelidae</taxon>
        <taxon>Guloninae</taxon>
        <taxon>Gulo</taxon>
    </lineage>
</organism>
<keyword evidence="3" id="KW-1185">Reference proteome</keyword>
<dbReference type="Gene3D" id="2.30.30.770">
    <property type="match status" value="1"/>
</dbReference>
<dbReference type="InterPro" id="IPR038655">
    <property type="entry name" value="Ribosomal_eL27_sf"/>
</dbReference>
<dbReference type="AlphaFoldDB" id="A0A9X9Q5A2"/>
<evidence type="ECO:0000313" key="2">
    <source>
        <dbReference type="EMBL" id="VCX25783.1"/>
    </source>
</evidence>
<dbReference type="EMBL" id="CYRY02037589">
    <property type="protein sequence ID" value="VCX25783.1"/>
    <property type="molecule type" value="Genomic_DNA"/>
</dbReference>
<evidence type="ECO:0000256" key="1">
    <source>
        <dbReference type="SAM" id="MobiDB-lite"/>
    </source>
</evidence>
<accession>A0A9X9Q5A2</accession>
<reference evidence="2 3" key="1">
    <citation type="submission" date="2018-10" db="EMBL/GenBank/DDBJ databases">
        <authorList>
            <person name="Ekblom R."/>
            <person name="Jareborg N."/>
        </authorList>
    </citation>
    <scope>NUCLEOTIDE SEQUENCE [LARGE SCALE GENOMIC DNA]</scope>
    <source>
        <tissue evidence="2">Muscle</tissue>
    </source>
</reference>
<proteinExistence type="predicted"/>
<dbReference type="Proteomes" id="UP000269945">
    <property type="component" value="Unassembled WGS sequence"/>
</dbReference>
<protein>
    <recommendedName>
        <fullName evidence="4">60S ribosomal protein L27</fullName>
    </recommendedName>
</protein>
<gene>
    <name evidence="2" type="ORF">BN2614_LOCUS1</name>
</gene>
<dbReference type="PANTHER" id="PTHR10497">
    <property type="entry name" value="60S RIBOSOMAL PROTEIN L27"/>
    <property type="match status" value="1"/>
</dbReference>
<dbReference type="GO" id="GO:0005840">
    <property type="term" value="C:ribosome"/>
    <property type="evidence" value="ECO:0007669"/>
    <property type="project" value="InterPro"/>
</dbReference>
<feature type="region of interest" description="Disordered" evidence="1">
    <location>
        <begin position="1"/>
        <end position="23"/>
    </location>
</feature>
<dbReference type="GO" id="GO:0003735">
    <property type="term" value="F:structural constituent of ribosome"/>
    <property type="evidence" value="ECO:0007669"/>
    <property type="project" value="InterPro"/>
</dbReference>
<name>A0A9X9Q5A2_GULGU</name>
<evidence type="ECO:0000313" key="3">
    <source>
        <dbReference type="Proteomes" id="UP000269945"/>
    </source>
</evidence>
<dbReference type="Pfam" id="PF01777">
    <property type="entry name" value="Ribosomal_L27e"/>
    <property type="match status" value="1"/>
</dbReference>
<evidence type="ECO:0008006" key="4">
    <source>
        <dbReference type="Google" id="ProtNLM"/>
    </source>
</evidence>
<comment type="caution">
    <text evidence="2">The sequence shown here is derived from an EMBL/GenBank/DDBJ whole genome shotgun (WGS) entry which is preliminary data.</text>
</comment>